<evidence type="ECO:0000256" key="1">
    <source>
        <dbReference type="SAM" id="MobiDB-lite"/>
    </source>
</evidence>
<gene>
    <name evidence="2" type="ORF">H1V43_22440</name>
</gene>
<proteinExistence type="predicted"/>
<organism evidence="2 3">
    <name type="scientific">Streptomyces himalayensis subsp. aureolus</name>
    <dbReference type="NCBI Taxonomy" id="2758039"/>
    <lineage>
        <taxon>Bacteria</taxon>
        <taxon>Bacillati</taxon>
        <taxon>Actinomycetota</taxon>
        <taxon>Actinomycetes</taxon>
        <taxon>Kitasatosporales</taxon>
        <taxon>Streptomycetaceae</taxon>
        <taxon>Streptomyces</taxon>
        <taxon>Streptomyces himalayensis</taxon>
    </lineage>
</organism>
<keyword evidence="3" id="KW-1185">Reference proteome</keyword>
<reference evidence="2 3" key="1">
    <citation type="submission" date="2020-07" db="EMBL/GenBank/DDBJ databases">
        <title>Streptomyces isolated from Indian soil.</title>
        <authorList>
            <person name="Mandal S."/>
            <person name="Maiti P.K."/>
        </authorList>
    </citation>
    <scope>NUCLEOTIDE SEQUENCE [LARGE SCALE GENOMIC DNA]</scope>
    <source>
        <strain evidence="2 3">PSKA54</strain>
    </source>
</reference>
<name>A0A7W2D3F8_9ACTN</name>
<dbReference type="RefSeq" id="WP_181865735.1">
    <property type="nucleotide sequence ID" value="NZ_JACEQY010000025.1"/>
</dbReference>
<evidence type="ECO:0000313" key="2">
    <source>
        <dbReference type="EMBL" id="MBA4864064.1"/>
    </source>
</evidence>
<comment type="caution">
    <text evidence="2">The sequence shown here is derived from an EMBL/GenBank/DDBJ whole genome shotgun (WGS) entry which is preliminary data.</text>
</comment>
<dbReference type="Proteomes" id="UP000586976">
    <property type="component" value="Unassembled WGS sequence"/>
</dbReference>
<sequence>MQSASGGTDVVTAFAVGSPILPVRPGELSGPSLGIALAAWDPAGRPVLGQTGESGSDPSAGPISRPA</sequence>
<feature type="region of interest" description="Disordered" evidence="1">
    <location>
        <begin position="44"/>
        <end position="67"/>
    </location>
</feature>
<dbReference type="EMBL" id="JACEQY010000025">
    <property type="protein sequence ID" value="MBA4864064.1"/>
    <property type="molecule type" value="Genomic_DNA"/>
</dbReference>
<dbReference type="AlphaFoldDB" id="A0A7W2D3F8"/>
<accession>A0A7W2D3F8</accession>
<evidence type="ECO:0000313" key="3">
    <source>
        <dbReference type="Proteomes" id="UP000586976"/>
    </source>
</evidence>
<protein>
    <submittedName>
        <fullName evidence="2">Uncharacterized protein</fullName>
    </submittedName>
</protein>